<keyword evidence="4" id="KW-1185">Reference proteome</keyword>
<gene>
    <name evidence="3" type="ORF">AYO21_01844</name>
</gene>
<feature type="compositionally biased region" description="Basic and acidic residues" evidence="2">
    <location>
        <begin position="1"/>
        <end position="29"/>
    </location>
</feature>
<comment type="caution">
    <text evidence="3">The sequence shown here is derived from an EMBL/GenBank/DDBJ whole genome shotgun (WGS) entry which is preliminary data.</text>
</comment>
<dbReference type="Proteomes" id="UP000077002">
    <property type="component" value="Unassembled WGS sequence"/>
</dbReference>
<feature type="region of interest" description="Disordered" evidence="2">
    <location>
        <begin position="1"/>
        <end position="38"/>
    </location>
</feature>
<evidence type="ECO:0000313" key="3">
    <source>
        <dbReference type="EMBL" id="OAG43992.1"/>
    </source>
</evidence>
<feature type="region of interest" description="Disordered" evidence="2">
    <location>
        <begin position="562"/>
        <end position="602"/>
    </location>
</feature>
<accession>A0A177FKY5</accession>
<feature type="compositionally biased region" description="Basic residues" evidence="2">
    <location>
        <begin position="583"/>
        <end position="602"/>
    </location>
</feature>
<dbReference type="AlphaFoldDB" id="A0A177FKY5"/>
<organism evidence="3 4">
    <name type="scientific">Fonsecaea monophora</name>
    <dbReference type="NCBI Taxonomy" id="254056"/>
    <lineage>
        <taxon>Eukaryota</taxon>
        <taxon>Fungi</taxon>
        <taxon>Dikarya</taxon>
        <taxon>Ascomycota</taxon>
        <taxon>Pezizomycotina</taxon>
        <taxon>Eurotiomycetes</taxon>
        <taxon>Chaetothyriomycetidae</taxon>
        <taxon>Chaetothyriales</taxon>
        <taxon>Herpotrichiellaceae</taxon>
        <taxon>Fonsecaea</taxon>
    </lineage>
</organism>
<feature type="compositionally biased region" description="Basic and acidic residues" evidence="2">
    <location>
        <begin position="490"/>
        <end position="506"/>
    </location>
</feature>
<evidence type="ECO:0000256" key="2">
    <source>
        <dbReference type="SAM" id="MobiDB-lite"/>
    </source>
</evidence>
<sequence length="602" mass="69083">MQTLESTKKRSGQDDEDTRPSIKDADPGDTKPGGGFPQSHPLHFFEDLRVVHLVEALNCVRQAQQAGGKDPDKGYLDQISSHLQKVWTAHRECLQKEEVSYEMIKYQVRKGLIDHLQCFFDSVDLDMVIVGNPEDFVHLIAKRYRGMRAEKDRLQEENLSLSDEIQRVTDEKDSLQKENISFSDEIQRLTAERDRISQTNVSPEVGSARQKETDYVIAQLEAEILELSKVNSDYCLEIVGVRNQGKACHIEKVQAEEKSDILAQRNNKKSREIECLTRQVGTLKQDVGSKIEADNVKDGLARTNDHSRLAIADLRSSVDALQRDDRVRTELLRKVEAERDTIKAIAKDQDKAVSSSNKIIATERKYTLREREYFVKEREVAMQSDLDLAKLREDCDRGRASLAQERIARETISTLLCATNREKDALLSEDAELKEKIETLRKDLSNKEDQLKMVETARDVTVARLEERIKILEAEKDDRIQQPLEQNAKLSEETKSSHEGFDESQRHHTLSQEKQTCSDPSHWNLKSEMDSLRAEFNKQVQANKKRDCRRTQLQVTTALQNQGIKRKAVSEQDDVQSKEINAVRKKADRAPTRARAKRQKRK</sequence>
<proteinExistence type="predicted"/>
<keyword evidence="1" id="KW-0175">Coiled coil</keyword>
<reference evidence="3 4" key="1">
    <citation type="submission" date="2016-03" db="EMBL/GenBank/DDBJ databases">
        <title>Draft genome sequence of the Fonsecaea monophora CBS 269.37.</title>
        <authorList>
            <person name="Bombassaro A."/>
            <person name="Vinicius W.A."/>
            <person name="De Hoog S."/>
            <person name="Sun J."/>
            <person name="Souza E.M."/>
            <person name="Raittz R.T."/>
            <person name="Costa F."/>
            <person name="Leao A.C."/>
            <person name="Tadra-Sfeir M.Z."/>
            <person name="Baura V."/>
            <person name="Balsanelli E."/>
            <person name="Pedrosa F.O."/>
            <person name="Moreno L.F."/>
            <person name="Steffens M.B."/>
            <person name="Xi L."/>
            <person name="Bocca A.L."/>
            <person name="Felipe M.S."/>
            <person name="Teixeira M."/>
            <person name="Telles Filho F.Q."/>
            <person name="Azevedo C.M."/>
            <person name="Gomes R."/>
            <person name="Vicente V.A."/>
        </authorList>
    </citation>
    <scope>NUCLEOTIDE SEQUENCE [LARGE SCALE GENOMIC DNA]</scope>
    <source>
        <strain evidence="3 4">CBS 269.37</strain>
    </source>
</reference>
<evidence type="ECO:0000313" key="4">
    <source>
        <dbReference type="Proteomes" id="UP000077002"/>
    </source>
</evidence>
<dbReference type="RefSeq" id="XP_022515944.1">
    <property type="nucleotide sequence ID" value="XM_022651826.1"/>
</dbReference>
<dbReference type="EMBL" id="LVKK01000007">
    <property type="protein sequence ID" value="OAG43992.1"/>
    <property type="molecule type" value="Genomic_DNA"/>
</dbReference>
<feature type="region of interest" description="Disordered" evidence="2">
    <location>
        <begin position="480"/>
        <end position="524"/>
    </location>
</feature>
<dbReference type="OrthoDB" id="10255522at2759"/>
<evidence type="ECO:0000256" key="1">
    <source>
        <dbReference type="SAM" id="Coils"/>
    </source>
</evidence>
<name>A0A177FKY5_9EURO</name>
<feature type="coiled-coil region" evidence="1">
    <location>
        <begin position="144"/>
        <end position="192"/>
    </location>
</feature>
<protein>
    <submittedName>
        <fullName evidence="3">Uncharacterized protein</fullName>
    </submittedName>
</protein>
<dbReference type="GeneID" id="34597022"/>
<feature type="compositionally biased region" description="Polar residues" evidence="2">
    <location>
        <begin position="512"/>
        <end position="521"/>
    </location>
</feature>